<dbReference type="PIRSF" id="PIRSF015604">
    <property type="entry name" value="Odorant/phero_bd"/>
    <property type="match status" value="1"/>
</dbReference>
<reference evidence="5" key="1">
    <citation type="submission" date="2015-07" db="EMBL/GenBank/DDBJ databases">
        <title>Transcriptome analysis of odorant reception genes in the tea geometrid, Ectropis obliqua.</title>
        <authorList>
            <person name="Chen Z."/>
            <person name="Ma L."/>
            <person name="Li Z."/>
        </authorList>
    </citation>
    <scope>NUCLEOTIDE SEQUENCE</scope>
</reference>
<keyword evidence="4" id="KW-0732">Signal</keyword>
<dbReference type="InterPro" id="IPR006072">
    <property type="entry name" value="Odorant/phero-bd_Lep"/>
</dbReference>
<dbReference type="EMBL" id="KT282991">
    <property type="protein sequence ID" value="ALS03848.1"/>
    <property type="molecule type" value="mRNA"/>
</dbReference>
<keyword evidence="2" id="KW-0813">Transport</keyword>
<feature type="disulfide bond" evidence="3">
    <location>
        <begin position="71"/>
        <end position="129"/>
    </location>
</feature>
<proteinExistence type="evidence at transcript level"/>
<feature type="chain" id="PRO_5013040987" evidence="4">
    <location>
        <begin position="22"/>
        <end position="163"/>
    </location>
</feature>
<protein>
    <submittedName>
        <fullName evidence="5">Pheromone-binding protein 2</fullName>
    </submittedName>
</protein>
<dbReference type="InterPro" id="IPR036728">
    <property type="entry name" value="PBP_GOBP_sf"/>
</dbReference>
<feature type="signal peptide" evidence="4">
    <location>
        <begin position="1"/>
        <end position="21"/>
    </location>
</feature>
<feature type="disulfide bond" evidence="3">
    <location>
        <begin position="118"/>
        <end position="138"/>
    </location>
</feature>
<organism evidence="5">
    <name type="scientific">Ectropis obliqua</name>
    <name type="common">Tea geometrid moth</name>
    <dbReference type="NCBI Taxonomy" id="248899"/>
    <lineage>
        <taxon>Eukaryota</taxon>
        <taxon>Metazoa</taxon>
        <taxon>Ecdysozoa</taxon>
        <taxon>Arthropoda</taxon>
        <taxon>Hexapoda</taxon>
        <taxon>Insecta</taxon>
        <taxon>Pterygota</taxon>
        <taxon>Neoptera</taxon>
        <taxon>Endopterygota</taxon>
        <taxon>Lepidoptera</taxon>
        <taxon>Glossata</taxon>
        <taxon>Ditrysia</taxon>
        <taxon>Geometroidea</taxon>
        <taxon>Geometridae</taxon>
        <taxon>Ennominae</taxon>
        <taxon>Ectropis</taxon>
    </lineage>
</organism>
<feature type="disulfide bond" evidence="3">
    <location>
        <begin position="40"/>
        <end position="75"/>
    </location>
</feature>
<comment type="similarity">
    <text evidence="1">Belongs to the PBP/GOBP family.</text>
</comment>
<accession>A0A1L2BLF0</accession>
<dbReference type="AlphaFoldDB" id="A0A1L2BLF0"/>
<dbReference type="InterPro" id="IPR006170">
    <property type="entry name" value="PBP/GOBP"/>
</dbReference>
<sequence>MTKLKELLLVLVISVITRVQSSQDVMKSLTLNFGKPMEVCKKELDLPDAVTKEFLNFWREGYEVKNRLTGCAIICMSEKLELLDEGLKLHHGNAKDFAKKHGADDGMAQQLVDMIHSCMESTPPNTDPCMKTVDVAMCFKLKIHDLSWNPDPDLIIAEVLAEA</sequence>
<dbReference type="CDD" id="cd23992">
    <property type="entry name" value="PBP_GOBP"/>
    <property type="match status" value="1"/>
</dbReference>
<dbReference type="Pfam" id="PF01395">
    <property type="entry name" value="PBP_GOBP"/>
    <property type="match status" value="1"/>
</dbReference>
<dbReference type="Gene3D" id="1.10.238.20">
    <property type="entry name" value="Pheromone/general odorant binding protein domain"/>
    <property type="match status" value="1"/>
</dbReference>
<evidence type="ECO:0000256" key="1">
    <source>
        <dbReference type="ARBA" id="ARBA00008098"/>
    </source>
</evidence>
<dbReference type="GO" id="GO:0005549">
    <property type="term" value="F:odorant binding"/>
    <property type="evidence" value="ECO:0007669"/>
    <property type="project" value="InterPro"/>
</dbReference>
<dbReference type="PRINTS" id="PR00484">
    <property type="entry name" value="PBPGOBP"/>
</dbReference>
<dbReference type="SMART" id="SM00708">
    <property type="entry name" value="PhBP"/>
    <property type="match status" value="1"/>
</dbReference>
<dbReference type="SUPFAM" id="SSF47565">
    <property type="entry name" value="Insect pheromone/odorant-binding proteins"/>
    <property type="match status" value="1"/>
</dbReference>
<evidence type="ECO:0000256" key="3">
    <source>
        <dbReference type="PIRSR" id="PIRSR015604-1"/>
    </source>
</evidence>
<name>A0A1L2BLF0_ECTOB</name>
<evidence type="ECO:0000256" key="2">
    <source>
        <dbReference type="ARBA" id="ARBA00022448"/>
    </source>
</evidence>
<evidence type="ECO:0000313" key="5">
    <source>
        <dbReference type="EMBL" id="ALS03848.1"/>
    </source>
</evidence>
<keyword evidence="3" id="KW-1015">Disulfide bond</keyword>
<evidence type="ECO:0000256" key="4">
    <source>
        <dbReference type="SAM" id="SignalP"/>
    </source>
</evidence>